<dbReference type="Proteomes" id="UP001152795">
    <property type="component" value="Unassembled WGS sequence"/>
</dbReference>
<accession>A0A6S7HWK1</accession>
<proteinExistence type="predicted"/>
<dbReference type="AlphaFoldDB" id="A0A6S7HWK1"/>
<feature type="region of interest" description="Disordered" evidence="1">
    <location>
        <begin position="301"/>
        <end position="332"/>
    </location>
</feature>
<protein>
    <submittedName>
        <fullName evidence="2">Uncharacterized protein</fullName>
    </submittedName>
</protein>
<evidence type="ECO:0000256" key="1">
    <source>
        <dbReference type="SAM" id="MobiDB-lite"/>
    </source>
</evidence>
<evidence type="ECO:0000313" key="3">
    <source>
        <dbReference type="Proteomes" id="UP001152795"/>
    </source>
</evidence>
<name>A0A6S7HWK1_PARCT</name>
<comment type="caution">
    <text evidence="2">The sequence shown here is derived from an EMBL/GenBank/DDBJ whole genome shotgun (WGS) entry which is preliminary data.</text>
</comment>
<reference evidence="2" key="1">
    <citation type="submission" date="2020-04" db="EMBL/GenBank/DDBJ databases">
        <authorList>
            <person name="Alioto T."/>
            <person name="Alioto T."/>
            <person name="Gomez Garrido J."/>
        </authorList>
    </citation>
    <scope>NUCLEOTIDE SEQUENCE</scope>
    <source>
        <strain evidence="2">A484AB</strain>
    </source>
</reference>
<feature type="region of interest" description="Disordered" evidence="1">
    <location>
        <begin position="46"/>
        <end position="94"/>
    </location>
</feature>
<organism evidence="2 3">
    <name type="scientific">Paramuricea clavata</name>
    <name type="common">Red gorgonian</name>
    <name type="synonym">Violescent sea-whip</name>
    <dbReference type="NCBI Taxonomy" id="317549"/>
    <lineage>
        <taxon>Eukaryota</taxon>
        <taxon>Metazoa</taxon>
        <taxon>Cnidaria</taxon>
        <taxon>Anthozoa</taxon>
        <taxon>Octocorallia</taxon>
        <taxon>Malacalcyonacea</taxon>
        <taxon>Plexauridae</taxon>
        <taxon>Paramuricea</taxon>
    </lineage>
</organism>
<sequence>MAKTSDSNIAEAVLADSADVFVLQHERSILPGRIDDLANTPIKFGGLAGNNRLHTDDNRKSRSSLATKPKDDSPKTRQEPNKVKDSSNEDTTISNCIEGSVLNEVGVDGPEVQLEFSTVLARETVNSRKIAGLTVRGVNKTSEITLPETYTQEDCAWLGGIVAIVEAKVNEESDEKYVVVNRIITHEANVGPDRRICHLALRAQVKEIMFNQMFELDFSERSKEEQPLSYEDKMFIKKAKKGIHQREDDDSEVRRISTLVTEVKELADIEEGLRRFSSWYQAKRAISLCLRFRKRLTSQLRQKSSSASDGNKPKRKEIEDDGQTNPISKDLKQLVNKSIKATRQEKLSYKSVTVDKLQDAESEIIKIVQNKAFDDEIVLLRHLDPQNITPPPGDVRNQVRKTVKLKKSSSIYQLDPFLGKDGIPRVGGRIRRASVPENVKHICILSRKGRMTEPVICHHHQKVAHQGRGMTHNNIRSSGF</sequence>
<dbReference type="EMBL" id="CACRXK020006320">
    <property type="protein sequence ID" value="CAB4009057.1"/>
    <property type="molecule type" value="Genomic_DNA"/>
</dbReference>
<dbReference type="PANTHER" id="PTHR47331:SF5">
    <property type="entry name" value="RIBONUCLEASE H"/>
    <property type="match status" value="1"/>
</dbReference>
<keyword evidence="3" id="KW-1185">Reference proteome</keyword>
<feature type="compositionally biased region" description="Basic and acidic residues" evidence="1">
    <location>
        <begin position="68"/>
        <end position="87"/>
    </location>
</feature>
<evidence type="ECO:0000313" key="2">
    <source>
        <dbReference type="EMBL" id="CAB4009057.1"/>
    </source>
</evidence>
<gene>
    <name evidence="2" type="ORF">PACLA_8A031646</name>
</gene>
<dbReference type="PANTHER" id="PTHR47331">
    <property type="entry name" value="PHD-TYPE DOMAIN-CONTAINING PROTEIN"/>
    <property type="match status" value="1"/>
</dbReference>